<dbReference type="Proteomes" id="UP001264156">
    <property type="component" value="Unassembled WGS sequence"/>
</dbReference>
<dbReference type="SUPFAM" id="SSF49401">
    <property type="entry name" value="Bacterial adhesins"/>
    <property type="match status" value="1"/>
</dbReference>
<dbReference type="EMBL" id="JAVKVN010000010">
    <property type="protein sequence ID" value="MDR7948073.1"/>
    <property type="molecule type" value="Genomic_DNA"/>
</dbReference>
<evidence type="ECO:0000313" key="7">
    <source>
        <dbReference type="Proteomes" id="UP001264156"/>
    </source>
</evidence>
<evidence type="ECO:0000256" key="1">
    <source>
        <dbReference type="ARBA" id="ARBA00004561"/>
    </source>
</evidence>
<reference evidence="7" key="1">
    <citation type="submission" date="2023-07" db="EMBL/GenBank/DDBJ databases">
        <title>Glyphosate-induced phosphonatase operons in soil bacteria of genus Achromobacter.</title>
        <authorList>
            <person name="Epiktetov D.O."/>
            <person name="Sviridov A.V."/>
            <person name="Tarlachkov S.V."/>
            <person name="Shushkova T.V."/>
            <person name="Toropygin I.Y."/>
            <person name="Leontievsky A."/>
        </authorList>
    </citation>
    <scope>NUCLEOTIDE SEQUENCE [LARGE SCALE GENOMIC DNA]</scope>
    <source>
        <strain evidence="7">Kg 16</strain>
    </source>
</reference>
<protein>
    <submittedName>
        <fullName evidence="6">Fimbrial protein</fullName>
    </submittedName>
</protein>
<dbReference type="InterPro" id="IPR000259">
    <property type="entry name" value="Adhesion_dom_fimbrial"/>
</dbReference>
<comment type="similarity">
    <text evidence="2">Belongs to the fimbrial protein family.</text>
</comment>
<dbReference type="Gene3D" id="2.60.40.1090">
    <property type="entry name" value="Fimbrial-type adhesion domain"/>
    <property type="match status" value="1"/>
</dbReference>
<dbReference type="Gene3D" id="2.60.40.3310">
    <property type="match status" value="1"/>
</dbReference>
<comment type="caution">
    <text evidence="6">The sequence shown here is derived from an EMBL/GenBank/DDBJ whole genome shotgun (WGS) entry which is preliminary data.</text>
</comment>
<proteinExistence type="inferred from homology"/>
<feature type="chain" id="PRO_5046589412" evidence="4">
    <location>
        <begin position="26"/>
        <end position="336"/>
    </location>
</feature>
<evidence type="ECO:0000256" key="4">
    <source>
        <dbReference type="SAM" id="SignalP"/>
    </source>
</evidence>
<dbReference type="Pfam" id="PF00419">
    <property type="entry name" value="Fimbrial"/>
    <property type="match status" value="1"/>
</dbReference>
<evidence type="ECO:0000259" key="5">
    <source>
        <dbReference type="Pfam" id="PF00419"/>
    </source>
</evidence>
<evidence type="ECO:0000313" key="6">
    <source>
        <dbReference type="EMBL" id="MDR7948073.1"/>
    </source>
</evidence>
<dbReference type="InterPro" id="IPR050263">
    <property type="entry name" value="Bact_Fimbrial_Adh_Pro"/>
</dbReference>
<evidence type="ECO:0000256" key="2">
    <source>
        <dbReference type="ARBA" id="ARBA00006671"/>
    </source>
</evidence>
<keyword evidence="3" id="KW-0281">Fimbrium</keyword>
<name>A0ABU2DJ21_ACHAE</name>
<evidence type="ECO:0000256" key="3">
    <source>
        <dbReference type="ARBA" id="ARBA00023263"/>
    </source>
</evidence>
<dbReference type="RefSeq" id="WP_310535377.1">
    <property type="nucleotide sequence ID" value="NZ_JAVKVN010000010.1"/>
</dbReference>
<dbReference type="InterPro" id="IPR008966">
    <property type="entry name" value="Adhesion_dom_sf"/>
</dbReference>
<dbReference type="InterPro" id="IPR036937">
    <property type="entry name" value="Adhesion_dom_fimbrial_sf"/>
</dbReference>
<keyword evidence="4" id="KW-0732">Signal</keyword>
<organism evidence="6 7">
    <name type="scientific">Achromobacter aegrifaciens</name>
    <dbReference type="NCBI Taxonomy" id="1287736"/>
    <lineage>
        <taxon>Bacteria</taxon>
        <taxon>Pseudomonadati</taxon>
        <taxon>Pseudomonadota</taxon>
        <taxon>Betaproteobacteria</taxon>
        <taxon>Burkholderiales</taxon>
        <taxon>Alcaligenaceae</taxon>
        <taxon>Achromobacter</taxon>
    </lineage>
</organism>
<dbReference type="PANTHER" id="PTHR33420">
    <property type="entry name" value="FIMBRIAL SUBUNIT ELFA-RELATED"/>
    <property type="match status" value="1"/>
</dbReference>
<feature type="signal peptide" evidence="4">
    <location>
        <begin position="1"/>
        <end position="25"/>
    </location>
</feature>
<feature type="domain" description="Fimbrial-type adhesion" evidence="5">
    <location>
        <begin position="180"/>
        <end position="336"/>
    </location>
</feature>
<keyword evidence="7" id="KW-1185">Reference proteome</keyword>
<comment type="subcellular location">
    <subcellularLocation>
        <location evidence="1">Fimbrium</location>
    </subcellularLocation>
</comment>
<dbReference type="PANTHER" id="PTHR33420:SF14">
    <property type="entry name" value="TYPE 1 FIMBRIN D-MANNOSE SPECIFIC ADHESIN"/>
    <property type="match status" value="1"/>
</dbReference>
<gene>
    <name evidence="6" type="ORF">RIU57_23345</name>
</gene>
<sequence>MNTFRALLLLGAALLSQAFSPYASADNNLRFDCETPFVLGIVLPSTIELNADVGVGQVMWSGTSTTRTLRNGVCSHAESVDFAMIIDLEKLAQNGVFDTGIPGVGARIKSRYRSCVSDYWPTVCESTFEGVAAPRVTIEYELIKTGNVGSGALACCNDIAYWNPAGTKYYYATFRYGGTSTVRARRPPTCSFSSKDTIQTSLGVVSKTAFKGLGSTSPERPFKIDLSCTGGDGLSSLDVYATLTDATNPGNRSNVLTLSPGSGATGVGVEILSGTTVLGYGADSNVLGNPGQWKAGTVSPGATVFSIPLTARYVQTDDVVTVGTANARATFTMSYQ</sequence>
<accession>A0ABU2DJ21</accession>